<feature type="domain" description="CSC1/OSCA1-like N-terminal transmembrane" evidence="11">
    <location>
        <begin position="29"/>
        <end position="191"/>
    </location>
</feature>
<dbReference type="InterPro" id="IPR045122">
    <property type="entry name" value="Csc1-like"/>
</dbReference>
<keyword evidence="5 8" id="KW-1133">Transmembrane helix</keyword>
<dbReference type="InterPro" id="IPR022257">
    <property type="entry name" value="PHM7_ext"/>
</dbReference>
<dbReference type="AlphaFoldDB" id="A0A2N1JG64"/>
<feature type="transmembrane region" description="Helical" evidence="8">
    <location>
        <begin position="172"/>
        <end position="192"/>
    </location>
</feature>
<evidence type="ECO:0000256" key="5">
    <source>
        <dbReference type="ARBA" id="ARBA00022989"/>
    </source>
</evidence>
<evidence type="ECO:0000256" key="3">
    <source>
        <dbReference type="ARBA" id="ARBA00022448"/>
    </source>
</evidence>
<evidence type="ECO:0000313" key="14">
    <source>
        <dbReference type="Proteomes" id="UP000232875"/>
    </source>
</evidence>
<evidence type="ECO:0000256" key="4">
    <source>
        <dbReference type="ARBA" id="ARBA00022692"/>
    </source>
</evidence>
<keyword evidence="14" id="KW-1185">Reference proteome</keyword>
<dbReference type="GO" id="GO:0005227">
    <property type="term" value="F:calcium-activated cation channel activity"/>
    <property type="evidence" value="ECO:0007669"/>
    <property type="project" value="InterPro"/>
</dbReference>
<dbReference type="Proteomes" id="UP000232875">
    <property type="component" value="Unassembled WGS sequence"/>
</dbReference>
<evidence type="ECO:0000259" key="9">
    <source>
        <dbReference type="Pfam" id="PF02714"/>
    </source>
</evidence>
<dbReference type="PANTHER" id="PTHR13018:SF143">
    <property type="entry name" value="CSC1_OSCA1-LIKE 7TM REGION DOMAIN-CONTAINING PROTEIN"/>
    <property type="match status" value="1"/>
</dbReference>
<dbReference type="InterPro" id="IPR027815">
    <property type="entry name" value="CSC1/OSCA1-like_cyt"/>
</dbReference>
<dbReference type="InterPro" id="IPR032880">
    <property type="entry name" value="CSC1/OSCA1-like_N"/>
</dbReference>
<comment type="subcellular location">
    <subcellularLocation>
        <location evidence="1">Membrane</location>
        <topology evidence="1">Multi-pass membrane protein</topology>
    </subcellularLocation>
</comment>
<name>A0A2N1JG64_9BASI</name>
<keyword evidence="4 8" id="KW-0812">Transmembrane</keyword>
<evidence type="ECO:0000259" key="12">
    <source>
        <dbReference type="Pfam" id="PF14703"/>
    </source>
</evidence>
<gene>
    <name evidence="13" type="ORF">MVES_000326</name>
</gene>
<dbReference type="PANTHER" id="PTHR13018">
    <property type="entry name" value="PROBABLE MEMBRANE PROTEIN DUF221-RELATED"/>
    <property type="match status" value="1"/>
</dbReference>
<feature type="transmembrane region" description="Helical" evidence="8">
    <location>
        <begin position="29"/>
        <end position="50"/>
    </location>
</feature>
<dbReference type="EMBL" id="KZ454987">
    <property type="protein sequence ID" value="PKI85516.1"/>
    <property type="molecule type" value="Genomic_DNA"/>
</dbReference>
<protein>
    <recommendedName>
        <fullName evidence="15">DUF221-domain-containing protein</fullName>
    </recommendedName>
</protein>
<feature type="transmembrane region" description="Helical" evidence="8">
    <location>
        <begin position="514"/>
        <end position="533"/>
    </location>
</feature>
<dbReference type="OrthoDB" id="1076608at2759"/>
<feature type="transmembrane region" description="Helical" evidence="8">
    <location>
        <begin position="422"/>
        <end position="446"/>
    </location>
</feature>
<feature type="transmembrane region" description="Helical" evidence="8">
    <location>
        <begin position="674"/>
        <end position="699"/>
    </location>
</feature>
<keyword evidence="3" id="KW-0813">Transport</keyword>
<dbReference type="Pfam" id="PF13967">
    <property type="entry name" value="RSN1_TM"/>
    <property type="match status" value="1"/>
</dbReference>
<dbReference type="Pfam" id="PF14703">
    <property type="entry name" value="PHM7_cyt"/>
    <property type="match status" value="1"/>
</dbReference>
<evidence type="ECO:0000256" key="2">
    <source>
        <dbReference type="ARBA" id="ARBA00007779"/>
    </source>
</evidence>
<proteinExistence type="inferred from homology"/>
<sequence>MAMAAEPMCKPSGGGGSSSENRDTSTSTVISSMILAIIMAAIFFPLFLMFRPRFRNIYRPRTYLSKPPSRNVTPLSDGLVSWIPQYFRIPDSEILRANGLDAYMFLSYLNMMLWIFVPIAIFTWIVLLPLYAARNFGDPNNPDKPGSDPSMGFNMFTFGKIIATDPQNQKRAAGALIVHYICTAWILLNLHWRMKHFIQLRQEFLISRSHRNLPMARTLLVTGVPNEYLSETKLTQIYNQLPGGVQKVWINRDLKELPKLVEERDKTSLKLEGAVAKVVKTAAKLQRKGKIDTPNMDPNSVPSLESALQFLPEKKRPHHRLGKIPCCGEKVDTITYCRSELQRMNQEITGLRQQAVNDYETFPPQSSAFLMFNTQLSAHLAANSIACHEPYRMANRYVEMNPEDVIWSNLNLNPYEQKIRSLLSWVATWATVIFWCIPVAIVSALAQYDKLVSIPFMTWVSCIPSVPTGIIKTVLPTAALAILNSLLPPWLRYLSRLGGIPTKNRVELSTMTRFFIFQVIQNFLFLTIVQGIVQNEQKFINSISDPSAFVTQISNAIPPASTFFLQMIMLYGLGAAPGMLLMIAPLIVYYIKIYLLGSTPRKVWHLKNDMGAPAWATLFGGFMLFVVIGLGYMILQPIVSGFAAFSTLLLYFAYRYLFLYVFDCKPQNETGGLFFVKAISFTFIGLYVSTVVVALMYFFNSGSNTAFVAFGVLTILLLVIQIAHHYFLMNSYGPLLYGVPLDLVLASQNADKAEFGSDPQHMQPQQTMLQQQLPEKDAYYMNSQGEMVCAPQAQGHVVQMEEPKQLGNKTENQEMHDAFLNPAQISKQVVQWYPNDNLGIGRAEAAADYKAGYKATVNHAYVTEKGKIDEDAEYLPGTGSA</sequence>
<dbReference type="GO" id="GO:0005886">
    <property type="term" value="C:plasma membrane"/>
    <property type="evidence" value="ECO:0007669"/>
    <property type="project" value="TreeGrafter"/>
</dbReference>
<dbReference type="Pfam" id="PF02714">
    <property type="entry name" value="RSN1_7TM"/>
    <property type="match status" value="1"/>
</dbReference>
<feature type="region of interest" description="Disordered" evidence="7">
    <location>
        <begin position="1"/>
        <end position="24"/>
    </location>
</feature>
<evidence type="ECO:0000256" key="8">
    <source>
        <dbReference type="SAM" id="Phobius"/>
    </source>
</evidence>
<reference evidence="13 14" key="1">
    <citation type="submission" date="2017-10" db="EMBL/GenBank/DDBJ databases">
        <title>A novel species of cold-tolerant Malassezia isolated from bats.</title>
        <authorList>
            <person name="Lorch J.M."/>
            <person name="Palmer J.M."/>
            <person name="Vanderwolf K.J."/>
            <person name="Schmidt K.Z."/>
            <person name="Verant M.L."/>
            <person name="Weller T.J."/>
            <person name="Blehert D.S."/>
        </authorList>
    </citation>
    <scope>NUCLEOTIDE SEQUENCE [LARGE SCALE GENOMIC DNA]</scope>
    <source>
        <strain evidence="13 14">NWHC:44797-103</strain>
    </source>
</reference>
<accession>A0A2N1JG64</accession>
<dbReference type="STRING" id="2020962.A0A2N1JG64"/>
<evidence type="ECO:0000259" key="11">
    <source>
        <dbReference type="Pfam" id="PF13967"/>
    </source>
</evidence>
<feature type="domain" description="CSC1/OSCA1-like cytosolic" evidence="12">
    <location>
        <begin position="216"/>
        <end position="409"/>
    </location>
</feature>
<evidence type="ECO:0000313" key="13">
    <source>
        <dbReference type="EMBL" id="PKI85516.1"/>
    </source>
</evidence>
<organism evidence="13 14">
    <name type="scientific">Malassezia vespertilionis</name>
    <dbReference type="NCBI Taxonomy" id="2020962"/>
    <lineage>
        <taxon>Eukaryota</taxon>
        <taxon>Fungi</taxon>
        <taxon>Dikarya</taxon>
        <taxon>Basidiomycota</taxon>
        <taxon>Ustilaginomycotina</taxon>
        <taxon>Malasseziomycetes</taxon>
        <taxon>Malasseziales</taxon>
        <taxon>Malasseziaceae</taxon>
        <taxon>Malassezia</taxon>
    </lineage>
</organism>
<feature type="transmembrane region" description="Helical" evidence="8">
    <location>
        <begin position="113"/>
        <end position="132"/>
    </location>
</feature>
<feature type="transmembrane region" description="Helical" evidence="8">
    <location>
        <begin position="568"/>
        <end position="591"/>
    </location>
</feature>
<comment type="similarity">
    <text evidence="2">Belongs to the CSC1 (TC 1.A.17) family.</text>
</comment>
<keyword evidence="6 8" id="KW-0472">Membrane</keyword>
<feature type="transmembrane region" description="Helical" evidence="8">
    <location>
        <begin position="466"/>
        <end position="487"/>
    </location>
</feature>
<feature type="transmembrane region" description="Helical" evidence="8">
    <location>
        <begin position="612"/>
        <end position="635"/>
    </location>
</feature>
<feature type="transmembrane region" description="Helical" evidence="8">
    <location>
        <begin position="705"/>
        <end position="728"/>
    </location>
</feature>
<evidence type="ECO:0000256" key="6">
    <source>
        <dbReference type="ARBA" id="ARBA00023136"/>
    </source>
</evidence>
<evidence type="ECO:0000256" key="1">
    <source>
        <dbReference type="ARBA" id="ARBA00004141"/>
    </source>
</evidence>
<feature type="transmembrane region" description="Helical" evidence="8">
    <location>
        <begin position="641"/>
        <end position="662"/>
    </location>
</feature>
<evidence type="ECO:0000259" key="10">
    <source>
        <dbReference type="Pfam" id="PF12621"/>
    </source>
</evidence>
<feature type="domain" description="CSC1/OSCA1-like 7TM region" evidence="9">
    <location>
        <begin position="420"/>
        <end position="696"/>
    </location>
</feature>
<feature type="domain" description="10TM putative phosphate transporter extracellular tail" evidence="10">
    <location>
        <begin position="803"/>
        <end position="869"/>
    </location>
</feature>
<evidence type="ECO:0000256" key="7">
    <source>
        <dbReference type="SAM" id="MobiDB-lite"/>
    </source>
</evidence>
<dbReference type="InterPro" id="IPR003864">
    <property type="entry name" value="CSC1/OSCA1-like_7TM"/>
</dbReference>
<dbReference type="Pfam" id="PF12621">
    <property type="entry name" value="PHM7_ext"/>
    <property type="match status" value="1"/>
</dbReference>
<evidence type="ECO:0008006" key="15">
    <source>
        <dbReference type="Google" id="ProtNLM"/>
    </source>
</evidence>